<dbReference type="PANTHER" id="PTHR33577:SF1">
    <property type="entry name" value="HEME HALOPEROXIDASE FAMILY PROFILE DOMAIN-CONTAINING PROTEIN"/>
    <property type="match status" value="1"/>
</dbReference>
<keyword evidence="2" id="KW-0575">Peroxidase</keyword>
<keyword evidence="4" id="KW-0479">Metal-binding</keyword>
<organism evidence="10 11">
    <name type="scientific">Acrodontium crateriforme</name>
    <dbReference type="NCBI Taxonomy" id="150365"/>
    <lineage>
        <taxon>Eukaryota</taxon>
        <taxon>Fungi</taxon>
        <taxon>Dikarya</taxon>
        <taxon>Ascomycota</taxon>
        <taxon>Pezizomycotina</taxon>
        <taxon>Dothideomycetes</taxon>
        <taxon>Dothideomycetidae</taxon>
        <taxon>Mycosphaerellales</taxon>
        <taxon>Teratosphaeriaceae</taxon>
        <taxon>Acrodontium</taxon>
    </lineage>
</organism>
<protein>
    <submittedName>
        <fullName evidence="10">Aromatic peroxygenase</fullName>
    </submittedName>
</protein>
<evidence type="ECO:0000256" key="7">
    <source>
        <dbReference type="ARBA" id="ARBA00025795"/>
    </source>
</evidence>
<reference evidence="10 11" key="1">
    <citation type="submission" date="2023-11" db="EMBL/GenBank/DDBJ databases">
        <title>An acidophilic fungus is an integral part of prey digestion in a carnivorous sundew plant.</title>
        <authorList>
            <person name="Tsai I.J."/>
        </authorList>
    </citation>
    <scope>NUCLEOTIDE SEQUENCE [LARGE SCALE GENOMIC DNA]</scope>
    <source>
        <strain evidence="10">169a</strain>
    </source>
</reference>
<evidence type="ECO:0000256" key="3">
    <source>
        <dbReference type="ARBA" id="ARBA00022617"/>
    </source>
</evidence>
<comment type="similarity">
    <text evidence="7">Belongs to the chloroperoxidase family.</text>
</comment>
<evidence type="ECO:0000256" key="1">
    <source>
        <dbReference type="ARBA" id="ARBA00001970"/>
    </source>
</evidence>
<dbReference type="GO" id="GO:0004601">
    <property type="term" value="F:peroxidase activity"/>
    <property type="evidence" value="ECO:0007669"/>
    <property type="project" value="UniProtKB-KW"/>
</dbReference>
<accession>A0AAQ3M542</accession>
<dbReference type="SUPFAM" id="SSF47571">
    <property type="entry name" value="Cloroperoxidase"/>
    <property type="match status" value="1"/>
</dbReference>
<evidence type="ECO:0000256" key="8">
    <source>
        <dbReference type="SAM" id="SignalP"/>
    </source>
</evidence>
<dbReference type="GO" id="GO:0046872">
    <property type="term" value="F:metal ion binding"/>
    <property type="evidence" value="ECO:0007669"/>
    <property type="project" value="UniProtKB-KW"/>
</dbReference>
<dbReference type="Gene3D" id="1.10.489.10">
    <property type="entry name" value="Chloroperoxidase-like"/>
    <property type="match status" value="1"/>
</dbReference>
<dbReference type="AlphaFoldDB" id="A0AAQ3M542"/>
<dbReference type="EMBL" id="CP138583">
    <property type="protein sequence ID" value="WPH00011.1"/>
    <property type="molecule type" value="Genomic_DNA"/>
</dbReference>
<keyword evidence="11" id="KW-1185">Reference proteome</keyword>
<name>A0AAQ3M542_9PEZI</name>
<keyword evidence="5" id="KW-0560">Oxidoreductase</keyword>
<dbReference type="InterPro" id="IPR036851">
    <property type="entry name" value="Chloroperoxidase-like_sf"/>
</dbReference>
<keyword evidence="6" id="KW-0408">Iron</keyword>
<feature type="domain" description="Heme haloperoxidase family profile" evidence="9">
    <location>
        <begin position="49"/>
        <end position="297"/>
    </location>
</feature>
<feature type="signal peptide" evidence="8">
    <location>
        <begin position="1"/>
        <end position="22"/>
    </location>
</feature>
<evidence type="ECO:0000313" key="11">
    <source>
        <dbReference type="Proteomes" id="UP001303373"/>
    </source>
</evidence>
<evidence type="ECO:0000256" key="6">
    <source>
        <dbReference type="ARBA" id="ARBA00023004"/>
    </source>
</evidence>
<dbReference type="PROSITE" id="PS51405">
    <property type="entry name" value="HEME_HALOPEROXIDASE"/>
    <property type="match status" value="1"/>
</dbReference>
<evidence type="ECO:0000256" key="5">
    <source>
        <dbReference type="ARBA" id="ARBA00023002"/>
    </source>
</evidence>
<evidence type="ECO:0000259" key="9">
    <source>
        <dbReference type="PROSITE" id="PS51405"/>
    </source>
</evidence>
<comment type="cofactor">
    <cofactor evidence="1">
        <name>heme b</name>
        <dbReference type="ChEBI" id="CHEBI:60344"/>
    </cofactor>
</comment>
<sequence length="414" mass="44296">MTNSFIVAGLFASFAAAYPSLAIEKRDTVNPFINPSPGWSPSQLIDVSGEHAFVAPGSTDLRGPCPGLNALANHGYLPHNGVATITQFVQATNAVYGMGIDLATFLAAFGAVYDGDGTSWSIGGPPTAAQIGGLSGLLGQSYGISGSHNKYESDASPTRGDLYQYGDDYKLVMSQWKEMYALQEGVADADVDYTIDIMMAYRAKRFDEQVASNPYFFSGPFTGVLVAPAAFTFINRFFSNKTQERPEGVLNREVLKSFFAISGSDSDPVYTPGWERIPENWYRRNHDDDYTIPGLNFDTLNIIAKYPQTASVGGNTGTVNTFTGVDPAMLTGGVFDSSTLLQGNNLFCFAYQNAVQAQPDAGLALVTKFASELASLSSELSCPTLSKIDSSQFSQFPGYTSLKAGTSGSSGAHY</sequence>
<dbReference type="Proteomes" id="UP001303373">
    <property type="component" value="Chromosome 4"/>
</dbReference>
<gene>
    <name evidence="10" type="ORF">R9X50_00283400</name>
</gene>
<evidence type="ECO:0000313" key="10">
    <source>
        <dbReference type="EMBL" id="WPH00011.1"/>
    </source>
</evidence>
<evidence type="ECO:0000256" key="2">
    <source>
        <dbReference type="ARBA" id="ARBA00022559"/>
    </source>
</evidence>
<dbReference type="PANTHER" id="PTHR33577">
    <property type="entry name" value="STERIGMATOCYSTIN BIOSYNTHESIS PEROXIDASE STCC-RELATED"/>
    <property type="match status" value="1"/>
</dbReference>
<dbReference type="InterPro" id="IPR000028">
    <property type="entry name" value="Chloroperoxidase"/>
</dbReference>
<keyword evidence="3" id="KW-0349">Heme</keyword>
<proteinExistence type="inferred from homology"/>
<feature type="chain" id="PRO_5042900848" evidence="8">
    <location>
        <begin position="23"/>
        <end position="414"/>
    </location>
</feature>
<dbReference type="Pfam" id="PF01328">
    <property type="entry name" value="Peroxidase_2"/>
    <property type="match status" value="1"/>
</dbReference>
<evidence type="ECO:0000256" key="4">
    <source>
        <dbReference type="ARBA" id="ARBA00022723"/>
    </source>
</evidence>
<keyword evidence="8" id="KW-0732">Signal</keyword>